<name>A0A4U9UIW8_SERFO</name>
<dbReference type="FunFam" id="2.60.40.2610:FF:000001">
    <property type="entry name" value="Outer membrane fimbrial usher protein"/>
    <property type="match status" value="1"/>
</dbReference>
<dbReference type="InterPro" id="IPR025949">
    <property type="entry name" value="PapC-like_C"/>
</dbReference>
<dbReference type="Gene3D" id="2.60.40.2610">
    <property type="entry name" value="Outer membrane usher protein FimD, plug domain"/>
    <property type="match status" value="1"/>
</dbReference>
<proteinExistence type="predicted"/>
<dbReference type="PANTHER" id="PTHR30451:SF21">
    <property type="entry name" value="FIMBRIAL USHER DOMAIN-CONTAINING PROTEIN YDET-RELATED"/>
    <property type="match status" value="1"/>
</dbReference>
<dbReference type="EMBL" id="CABEEZ010000070">
    <property type="protein sequence ID" value="VTR31602.1"/>
    <property type="molecule type" value="Genomic_DNA"/>
</dbReference>
<dbReference type="AlphaFoldDB" id="A0A4U9UIW8"/>
<feature type="domain" description="PapC-like C-terminal" evidence="1">
    <location>
        <begin position="79"/>
        <end position="145"/>
    </location>
</feature>
<dbReference type="GO" id="GO:0009279">
    <property type="term" value="C:cell outer membrane"/>
    <property type="evidence" value="ECO:0007669"/>
    <property type="project" value="TreeGrafter"/>
</dbReference>
<organism evidence="2">
    <name type="scientific">Serratia fonticola</name>
    <dbReference type="NCBI Taxonomy" id="47917"/>
    <lineage>
        <taxon>Bacteria</taxon>
        <taxon>Pseudomonadati</taxon>
        <taxon>Pseudomonadota</taxon>
        <taxon>Gammaproteobacteria</taxon>
        <taxon>Enterobacterales</taxon>
        <taxon>Yersiniaceae</taxon>
        <taxon>Serratia</taxon>
    </lineage>
</organism>
<sequence>MKAPGAGGTGVNNQTGVKTDWRGYAIVPYVSPYRKNQVQLNTETMADDVEVELTSQNVVPTRGAVVRASFQANVGQRILMTLLRQGGAPVPFGATVSDPAQKTAQGFIVGDGGQVYLTGMADSGSLNVKWGSGSDQQCQVSYSLTKQTTESAGIQMLNAQCR</sequence>
<dbReference type="Pfam" id="PF00577">
    <property type="entry name" value="Usher"/>
    <property type="match status" value="1"/>
</dbReference>
<dbReference type="PANTHER" id="PTHR30451">
    <property type="entry name" value="OUTER MEMBRANE USHER PROTEIN"/>
    <property type="match status" value="1"/>
</dbReference>
<dbReference type="Pfam" id="PF13953">
    <property type="entry name" value="PapC_C"/>
    <property type="match status" value="1"/>
</dbReference>
<gene>
    <name evidence="2" type="primary">fimD_6</name>
    <name evidence="2" type="ORF">NCTC12965_03227</name>
</gene>
<dbReference type="GO" id="GO:0009297">
    <property type="term" value="P:pilus assembly"/>
    <property type="evidence" value="ECO:0007669"/>
    <property type="project" value="InterPro"/>
</dbReference>
<protein>
    <submittedName>
        <fullName evidence="2">Outer membrane usher protein fimD</fullName>
    </submittedName>
</protein>
<dbReference type="InterPro" id="IPR042186">
    <property type="entry name" value="FimD_plug_dom"/>
</dbReference>
<evidence type="ECO:0000259" key="1">
    <source>
        <dbReference type="Pfam" id="PF13953"/>
    </source>
</evidence>
<accession>A0A4U9UIW8</accession>
<dbReference type="GO" id="GO:0015473">
    <property type="term" value="F:fimbrial usher porin activity"/>
    <property type="evidence" value="ECO:0007669"/>
    <property type="project" value="InterPro"/>
</dbReference>
<dbReference type="InterPro" id="IPR000015">
    <property type="entry name" value="Fimb_usher"/>
</dbReference>
<dbReference type="Gene3D" id="2.60.40.2070">
    <property type="match status" value="1"/>
</dbReference>
<dbReference type="InterPro" id="IPR043142">
    <property type="entry name" value="PapC-like_C_sf"/>
</dbReference>
<evidence type="ECO:0000313" key="2">
    <source>
        <dbReference type="EMBL" id="VTR31602.1"/>
    </source>
</evidence>
<reference evidence="2" key="1">
    <citation type="submission" date="2019-05" db="EMBL/GenBank/DDBJ databases">
        <authorList>
            <consortium name="Pathogen Informatics"/>
        </authorList>
    </citation>
    <scope>NUCLEOTIDE SEQUENCE [LARGE SCALE GENOMIC DNA]</scope>
    <source>
        <strain evidence="2">NCTC12965</strain>
    </source>
</reference>